<dbReference type="Gene3D" id="3.40.630.40">
    <property type="entry name" value="Zn-dependent exopeptidases"/>
    <property type="match status" value="1"/>
</dbReference>
<dbReference type="InterPro" id="IPR002508">
    <property type="entry name" value="MurNAc-LAA_cat"/>
</dbReference>
<name>A0A926EWF2_9FIRM</name>
<dbReference type="PANTHER" id="PTHR30032:SF8">
    <property type="entry name" value="GERMINATION-SPECIFIC N-ACETYLMURAMOYL-L-ALANINE AMIDASE"/>
    <property type="match status" value="1"/>
</dbReference>
<evidence type="ECO:0000256" key="1">
    <source>
        <dbReference type="SAM" id="MobiDB-lite"/>
    </source>
</evidence>
<proteinExistence type="predicted"/>
<dbReference type="GO" id="GO:0008745">
    <property type="term" value="F:N-acetylmuramoyl-L-alanine amidase activity"/>
    <property type="evidence" value="ECO:0007669"/>
    <property type="project" value="InterPro"/>
</dbReference>
<dbReference type="Proteomes" id="UP000601522">
    <property type="component" value="Unassembled WGS sequence"/>
</dbReference>
<evidence type="ECO:0000259" key="3">
    <source>
        <dbReference type="SMART" id="SM00646"/>
    </source>
</evidence>
<dbReference type="RefSeq" id="WP_249323008.1">
    <property type="nucleotide sequence ID" value="NZ_JACRTK010000001.1"/>
</dbReference>
<feature type="compositionally biased region" description="Basic and acidic residues" evidence="1">
    <location>
        <begin position="340"/>
        <end position="356"/>
    </location>
</feature>
<reference evidence="4 5" key="1">
    <citation type="submission" date="2020-08" db="EMBL/GenBank/DDBJ databases">
        <title>Genome public.</title>
        <authorList>
            <person name="Liu C."/>
            <person name="Sun Q."/>
        </authorList>
    </citation>
    <scope>NUCLEOTIDE SEQUENCE [LARGE SCALE GENOMIC DNA]</scope>
    <source>
        <strain evidence="4 5">NSJ-26</strain>
    </source>
</reference>
<organism evidence="4 5">
    <name type="scientific">Wansuia hejianensis</name>
    <dbReference type="NCBI Taxonomy" id="2763667"/>
    <lineage>
        <taxon>Bacteria</taxon>
        <taxon>Bacillati</taxon>
        <taxon>Bacillota</taxon>
        <taxon>Clostridia</taxon>
        <taxon>Lachnospirales</taxon>
        <taxon>Lachnospiraceae</taxon>
        <taxon>Wansuia</taxon>
    </lineage>
</organism>
<accession>A0A926EWF2</accession>
<evidence type="ECO:0000256" key="2">
    <source>
        <dbReference type="SAM" id="SignalP"/>
    </source>
</evidence>
<feature type="chain" id="PRO_5037550449" evidence="2">
    <location>
        <begin position="25"/>
        <end position="534"/>
    </location>
</feature>
<evidence type="ECO:0000313" key="4">
    <source>
        <dbReference type="EMBL" id="MBC8590186.1"/>
    </source>
</evidence>
<dbReference type="InterPro" id="IPR007253">
    <property type="entry name" value="Cell_wall-bd_2"/>
</dbReference>
<evidence type="ECO:0000313" key="5">
    <source>
        <dbReference type="Proteomes" id="UP000601522"/>
    </source>
</evidence>
<dbReference type="PANTHER" id="PTHR30032">
    <property type="entry name" value="N-ACETYLMURAMOYL-L-ALANINE AMIDASE-RELATED"/>
    <property type="match status" value="1"/>
</dbReference>
<dbReference type="CDD" id="cd02696">
    <property type="entry name" value="MurNAc-LAA"/>
    <property type="match status" value="1"/>
</dbReference>
<feature type="domain" description="MurNAc-LAA" evidence="3">
    <location>
        <begin position="421"/>
        <end position="529"/>
    </location>
</feature>
<sequence length="534" mass="58367">MKRFKRFFSIFMILCMILPNISEAANMKVDREVDRIYGQDRIETAINVSNKSYPGKAKRVILAGYSGGADALTGTFYAGKSGAPLLLTRKNRLDPEVLSEIKRLGPEDITILGGEGVVSKEVEDALRNNGFKTKRIKGNNRVETAANVVKSYYGNNSIPEVFIIEYNSLVDALAIGPVAAKKGVPVLISSKDRIPSETLHVLQDNNVKKVTIIGGESAISKTGMAELKKYVPTVERVSGPNRVQTSLAIAKKYFPTLGATIVTNGENYTDALIGGYFAAIKNSPILLANNNNKIHTDVLSYIKNSQAKPFVLGGTAAISSNVFDSIKNAVEETIITEPELPEKPTEPSKPEVPEKPKQPMVCLDYGHGGNDPGAVNKENGRKEADDVLDVGMAVARELRSHGVIVDETRTENKRVELEDRAKFANKKDYDYFVSFHRNSFSSSAAHGVETFTSKGASVKSRELAEKIQKALVDIGYYNRGVKAENFYVLRNTKAPAVLIEIGFISNDKDNQIFDAKKSQIIKAISGAILDQLGM</sequence>
<dbReference type="AlphaFoldDB" id="A0A926EWF2"/>
<dbReference type="InterPro" id="IPR051922">
    <property type="entry name" value="Bact_Sporulation_Assoc"/>
</dbReference>
<dbReference type="SMART" id="SM00646">
    <property type="entry name" value="Ami_3"/>
    <property type="match status" value="1"/>
</dbReference>
<comment type="caution">
    <text evidence="4">The sequence shown here is derived from an EMBL/GenBank/DDBJ whole genome shotgun (WGS) entry which is preliminary data.</text>
</comment>
<gene>
    <name evidence="4" type="ORF">H8689_03400</name>
</gene>
<keyword evidence="5" id="KW-1185">Reference proteome</keyword>
<dbReference type="SUPFAM" id="SSF53187">
    <property type="entry name" value="Zn-dependent exopeptidases"/>
    <property type="match status" value="1"/>
</dbReference>
<dbReference type="Gene3D" id="3.40.50.12090">
    <property type="match status" value="2"/>
</dbReference>
<dbReference type="Pfam" id="PF01520">
    <property type="entry name" value="Amidase_3"/>
    <property type="match status" value="1"/>
</dbReference>
<feature type="signal peptide" evidence="2">
    <location>
        <begin position="1"/>
        <end position="24"/>
    </location>
</feature>
<dbReference type="EMBL" id="JACRTK010000001">
    <property type="protein sequence ID" value="MBC8590186.1"/>
    <property type="molecule type" value="Genomic_DNA"/>
</dbReference>
<protein>
    <submittedName>
        <fullName evidence="4">Cell wall-binding repeat-containing protein</fullName>
    </submittedName>
</protein>
<feature type="region of interest" description="Disordered" evidence="1">
    <location>
        <begin position="336"/>
        <end position="356"/>
    </location>
</feature>
<keyword evidence="2" id="KW-0732">Signal</keyword>
<dbReference type="GO" id="GO:0009253">
    <property type="term" value="P:peptidoglycan catabolic process"/>
    <property type="evidence" value="ECO:0007669"/>
    <property type="project" value="InterPro"/>
</dbReference>
<dbReference type="Pfam" id="PF04122">
    <property type="entry name" value="CW_binding_2"/>
    <property type="match status" value="3"/>
</dbReference>